<sequence>MDESVSGAITHIGVGNLTDPGTGANYGGTEATGGSPAYARQAVTWGAAASGQKANSGALTFDVPAGTYGFLLFFNHVSTNSNNFLGYAPINGTVKGFFSVDTTLTNDALFSVAHGLADGDRLQLFNVFAESLPTGLTEGTVYFVVSSTTNSFKVSLTSGGAAVDITAVAGGEGFFQKVIPETFASQGQITVAIGALVLDATGI</sequence>
<accession>A0ABW4GWR6</accession>
<comment type="caution">
    <text evidence="1">The sequence shown here is derived from an EMBL/GenBank/DDBJ whole genome shotgun (WGS) entry which is preliminary data.</text>
</comment>
<dbReference type="Proteomes" id="UP001597097">
    <property type="component" value="Unassembled WGS sequence"/>
</dbReference>
<evidence type="ECO:0008006" key="3">
    <source>
        <dbReference type="Google" id="ProtNLM"/>
    </source>
</evidence>
<protein>
    <recommendedName>
        <fullName evidence="3">C1q domain-containing protein</fullName>
    </recommendedName>
</protein>
<evidence type="ECO:0000313" key="2">
    <source>
        <dbReference type="Proteomes" id="UP001597097"/>
    </source>
</evidence>
<proteinExistence type="predicted"/>
<dbReference type="RefSeq" id="WP_378625924.1">
    <property type="nucleotide sequence ID" value="NZ_JBHUCM010000070.1"/>
</dbReference>
<gene>
    <name evidence="1" type="ORF">ACFSJ0_58880</name>
</gene>
<dbReference type="EMBL" id="JBHUCM010000070">
    <property type="protein sequence ID" value="MFD1547000.1"/>
    <property type="molecule type" value="Genomic_DNA"/>
</dbReference>
<organism evidence="1 2">
    <name type="scientific">Nonomuraea guangzhouensis</name>
    <dbReference type="NCBI Taxonomy" id="1291555"/>
    <lineage>
        <taxon>Bacteria</taxon>
        <taxon>Bacillati</taxon>
        <taxon>Actinomycetota</taxon>
        <taxon>Actinomycetes</taxon>
        <taxon>Streptosporangiales</taxon>
        <taxon>Streptosporangiaceae</taxon>
        <taxon>Nonomuraea</taxon>
    </lineage>
</organism>
<keyword evidence="2" id="KW-1185">Reference proteome</keyword>
<evidence type="ECO:0000313" key="1">
    <source>
        <dbReference type="EMBL" id="MFD1547000.1"/>
    </source>
</evidence>
<reference evidence="2" key="1">
    <citation type="journal article" date="2019" name="Int. J. Syst. Evol. Microbiol.">
        <title>The Global Catalogue of Microorganisms (GCM) 10K type strain sequencing project: providing services to taxonomists for standard genome sequencing and annotation.</title>
        <authorList>
            <consortium name="The Broad Institute Genomics Platform"/>
            <consortium name="The Broad Institute Genome Sequencing Center for Infectious Disease"/>
            <person name="Wu L."/>
            <person name="Ma J."/>
        </authorList>
    </citation>
    <scope>NUCLEOTIDE SEQUENCE [LARGE SCALE GENOMIC DNA]</scope>
    <source>
        <strain evidence="2">CGMCC 1.15399</strain>
    </source>
</reference>
<name>A0ABW4GWR6_9ACTN</name>